<protein>
    <submittedName>
        <fullName evidence="2">Uncharacterized protein</fullName>
    </submittedName>
</protein>
<feature type="non-terminal residue" evidence="2">
    <location>
        <position position="1"/>
    </location>
</feature>
<comment type="caution">
    <text evidence="2">The sequence shown here is derived from an EMBL/GenBank/DDBJ whole genome shotgun (WGS) entry which is preliminary data.</text>
</comment>
<dbReference type="Proteomes" id="UP000681722">
    <property type="component" value="Unassembled WGS sequence"/>
</dbReference>
<evidence type="ECO:0000313" key="3">
    <source>
        <dbReference type="Proteomes" id="UP000681722"/>
    </source>
</evidence>
<dbReference type="OrthoDB" id="3263820at2759"/>
<dbReference type="AlphaFoldDB" id="A0A8S2XQF0"/>
<dbReference type="EMBL" id="CAJOBC010107251">
    <property type="protein sequence ID" value="CAF4507820.1"/>
    <property type="molecule type" value="Genomic_DNA"/>
</dbReference>
<reference evidence="2" key="1">
    <citation type="submission" date="2021-02" db="EMBL/GenBank/DDBJ databases">
        <authorList>
            <person name="Nowell W R."/>
        </authorList>
    </citation>
    <scope>NUCLEOTIDE SEQUENCE</scope>
</reference>
<feature type="region of interest" description="Disordered" evidence="1">
    <location>
        <begin position="81"/>
        <end position="110"/>
    </location>
</feature>
<organism evidence="2 3">
    <name type="scientific">Didymodactylos carnosus</name>
    <dbReference type="NCBI Taxonomy" id="1234261"/>
    <lineage>
        <taxon>Eukaryota</taxon>
        <taxon>Metazoa</taxon>
        <taxon>Spiralia</taxon>
        <taxon>Gnathifera</taxon>
        <taxon>Rotifera</taxon>
        <taxon>Eurotatoria</taxon>
        <taxon>Bdelloidea</taxon>
        <taxon>Philodinida</taxon>
        <taxon>Philodinidae</taxon>
        <taxon>Didymodactylos</taxon>
    </lineage>
</organism>
<gene>
    <name evidence="2" type="ORF">SRO942_LOCUS45156</name>
</gene>
<evidence type="ECO:0000256" key="1">
    <source>
        <dbReference type="SAM" id="MobiDB-lite"/>
    </source>
</evidence>
<name>A0A8S2XQF0_9BILA</name>
<accession>A0A8S2XQF0</accession>
<sequence length="327" mass="37744">MCDDIERFHKHSKSVIKKKIVKEKKSRNQSGKIIALFRNESDTSSVSASDEHDVVYSQKENMLVDSYNNPMQNVSDDVNAYVHSDNHSDSESNIETVNESDESNESEDDSFISNSFNDHIITVDDRPLHAYTNRTVKEYSEKMLAFMRKLRMAKSQRDELLKLVNDFLPTPNNSPTTSIKLCNSLDLTSNHQTYKFCSNCLNELKNGQCVNNNCQFLNEKLNIDQTNDLCLMNLKYVLETIVKSNYNLLLNYQKTARLRQNNLTDITSSIQYQKLLMKNENFFISLLLHGDGIPLYKSRHKQAWPINAIILELPPYARSSRKNVILL</sequence>
<proteinExistence type="predicted"/>
<evidence type="ECO:0000313" key="2">
    <source>
        <dbReference type="EMBL" id="CAF4507820.1"/>
    </source>
</evidence>
<feature type="compositionally biased region" description="Acidic residues" evidence="1">
    <location>
        <begin position="98"/>
        <end position="110"/>
    </location>
</feature>
<feature type="non-terminal residue" evidence="2">
    <location>
        <position position="327"/>
    </location>
</feature>